<sequence>MELKFSSPVNRHYFALRCVPGDSLRQKIRLEECRVEPADYLREIRDGFGNRKLTGCCGRPHDFFRYRIRGTAQIDNGSGDRTPLHPISGPPPPRPWRWERECARTTPIL</sequence>
<protein>
    <recommendedName>
        <fullName evidence="2">Bacterial transglutaminase-like N-terminal domain-containing protein</fullName>
    </recommendedName>
</protein>
<feature type="domain" description="Bacterial transglutaminase-like N-terminal" evidence="2">
    <location>
        <begin position="3"/>
        <end position="72"/>
    </location>
</feature>
<organism evidence="3 4">
    <name type="scientific">Candidatus Enterocloster faecavium</name>
    <dbReference type="NCBI Taxonomy" id="2838560"/>
    <lineage>
        <taxon>Bacteria</taxon>
        <taxon>Bacillati</taxon>
        <taxon>Bacillota</taxon>
        <taxon>Clostridia</taxon>
        <taxon>Lachnospirales</taxon>
        <taxon>Lachnospiraceae</taxon>
        <taxon>Enterocloster</taxon>
    </lineage>
</organism>
<reference evidence="3" key="2">
    <citation type="submission" date="2021-04" db="EMBL/GenBank/DDBJ databases">
        <authorList>
            <person name="Gilroy R."/>
        </authorList>
    </citation>
    <scope>NUCLEOTIDE SEQUENCE</scope>
    <source>
        <strain evidence="3">CHK188-4685</strain>
    </source>
</reference>
<dbReference type="Proteomes" id="UP000886804">
    <property type="component" value="Unassembled WGS sequence"/>
</dbReference>
<gene>
    <name evidence="3" type="ORF">H9716_02670</name>
</gene>
<dbReference type="AlphaFoldDB" id="A0A9D2L6D1"/>
<name>A0A9D2L6D1_9FIRM</name>
<evidence type="ECO:0000259" key="2">
    <source>
        <dbReference type="Pfam" id="PF08379"/>
    </source>
</evidence>
<evidence type="ECO:0000313" key="3">
    <source>
        <dbReference type="EMBL" id="HJB06751.1"/>
    </source>
</evidence>
<comment type="caution">
    <text evidence="3">The sequence shown here is derived from an EMBL/GenBank/DDBJ whole genome shotgun (WGS) entry which is preliminary data.</text>
</comment>
<dbReference type="Pfam" id="PF08379">
    <property type="entry name" value="Bact_transglu_N"/>
    <property type="match status" value="1"/>
</dbReference>
<dbReference type="InterPro" id="IPR013589">
    <property type="entry name" value="Bac_transglu_N"/>
</dbReference>
<evidence type="ECO:0000256" key="1">
    <source>
        <dbReference type="SAM" id="MobiDB-lite"/>
    </source>
</evidence>
<feature type="region of interest" description="Disordered" evidence="1">
    <location>
        <begin position="74"/>
        <end position="96"/>
    </location>
</feature>
<dbReference type="EMBL" id="DWYS01000034">
    <property type="protein sequence ID" value="HJB06751.1"/>
    <property type="molecule type" value="Genomic_DNA"/>
</dbReference>
<proteinExistence type="predicted"/>
<reference evidence="3" key="1">
    <citation type="journal article" date="2021" name="PeerJ">
        <title>Extensive microbial diversity within the chicken gut microbiome revealed by metagenomics and culture.</title>
        <authorList>
            <person name="Gilroy R."/>
            <person name="Ravi A."/>
            <person name="Getino M."/>
            <person name="Pursley I."/>
            <person name="Horton D.L."/>
            <person name="Alikhan N.F."/>
            <person name="Baker D."/>
            <person name="Gharbi K."/>
            <person name="Hall N."/>
            <person name="Watson M."/>
            <person name="Adriaenssens E.M."/>
            <person name="Foster-Nyarko E."/>
            <person name="Jarju S."/>
            <person name="Secka A."/>
            <person name="Antonio M."/>
            <person name="Oren A."/>
            <person name="Chaudhuri R.R."/>
            <person name="La Ragione R."/>
            <person name="Hildebrand F."/>
            <person name="Pallen M.J."/>
        </authorList>
    </citation>
    <scope>NUCLEOTIDE SEQUENCE</scope>
    <source>
        <strain evidence="3">CHK188-4685</strain>
    </source>
</reference>
<accession>A0A9D2L6D1</accession>
<evidence type="ECO:0000313" key="4">
    <source>
        <dbReference type="Proteomes" id="UP000886804"/>
    </source>
</evidence>